<dbReference type="AlphaFoldDB" id="A0A1H4PF99"/>
<reference evidence="3" key="1">
    <citation type="submission" date="2016-10" db="EMBL/GenBank/DDBJ databases">
        <authorList>
            <person name="Varghese N."/>
            <person name="Submissions S."/>
        </authorList>
    </citation>
    <scope>NUCLEOTIDE SEQUENCE [LARGE SCALE GENOMIC DNA]</scope>
    <source>
        <strain evidence="3">DSM 9751</strain>
    </source>
</reference>
<feature type="transmembrane region" description="Helical" evidence="1">
    <location>
        <begin position="54"/>
        <end position="78"/>
    </location>
</feature>
<keyword evidence="1" id="KW-0812">Transmembrane</keyword>
<feature type="transmembrane region" description="Helical" evidence="1">
    <location>
        <begin position="90"/>
        <end position="107"/>
    </location>
</feature>
<keyword evidence="1" id="KW-1133">Transmembrane helix</keyword>
<keyword evidence="1" id="KW-0472">Membrane</keyword>
<evidence type="ECO:0000313" key="2">
    <source>
        <dbReference type="EMBL" id="SEC06031.1"/>
    </source>
</evidence>
<accession>A0A1H4PF99</accession>
<organism evidence="2 3">
    <name type="scientific">Pseudomonas saponiphila</name>
    <dbReference type="NCBI Taxonomy" id="556534"/>
    <lineage>
        <taxon>Bacteria</taxon>
        <taxon>Pseudomonadati</taxon>
        <taxon>Pseudomonadota</taxon>
        <taxon>Gammaproteobacteria</taxon>
        <taxon>Pseudomonadales</taxon>
        <taxon>Pseudomonadaceae</taxon>
        <taxon>Pseudomonas</taxon>
    </lineage>
</organism>
<proteinExistence type="predicted"/>
<protein>
    <submittedName>
        <fullName evidence="2">Uncharacterized protein</fullName>
    </submittedName>
</protein>
<dbReference type="EMBL" id="FNTJ01000001">
    <property type="protein sequence ID" value="SEC06031.1"/>
    <property type="molecule type" value="Genomic_DNA"/>
</dbReference>
<gene>
    <name evidence="2" type="ORF">SAMN05216178_3292</name>
</gene>
<evidence type="ECO:0000313" key="3">
    <source>
        <dbReference type="Proteomes" id="UP000198982"/>
    </source>
</evidence>
<keyword evidence="3" id="KW-1185">Reference proteome</keyword>
<sequence length="113" mass="11956">MNDETIRSAIALANKIISNPTLIERVKENPQTELPKLAQEVVTEMSSPLKTDRWIYRIVVLSLGCTVLIVVAGAVLLSIIHGTQISPPEIMTALGSAAVGALAGLLAPSPTSR</sequence>
<name>A0A1H4PF99_9PSED</name>
<dbReference type="RefSeq" id="WP_092315225.1">
    <property type="nucleotide sequence ID" value="NZ_FNTJ01000001.1"/>
</dbReference>
<dbReference type="Proteomes" id="UP000198982">
    <property type="component" value="Unassembled WGS sequence"/>
</dbReference>
<evidence type="ECO:0000256" key="1">
    <source>
        <dbReference type="SAM" id="Phobius"/>
    </source>
</evidence>